<evidence type="ECO:0000313" key="3">
    <source>
        <dbReference type="Proteomes" id="UP000266188"/>
    </source>
</evidence>
<feature type="compositionally biased region" description="Basic and acidic residues" evidence="1">
    <location>
        <begin position="260"/>
        <end position="277"/>
    </location>
</feature>
<feature type="region of interest" description="Disordered" evidence="1">
    <location>
        <begin position="360"/>
        <end position="424"/>
    </location>
</feature>
<evidence type="ECO:0000313" key="2">
    <source>
        <dbReference type="EMBL" id="RJE24843.1"/>
    </source>
</evidence>
<reference evidence="3" key="1">
    <citation type="submission" date="2017-02" db="EMBL/GenBank/DDBJ databases">
        <authorList>
            <person name="Tafer H."/>
            <person name="Lopandic K."/>
        </authorList>
    </citation>
    <scope>NUCLEOTIDE SEQUENCE [LARGE SCALE GENOMIC DNA]</scope>
    <source>
        <strain evidence="3">CBS 366.77</strain>
    </source>
</reference>
<feature type="compositionally biased region" description="Polar residues" evidence="1">
    <location>
        <begin position="66"/>
        <end position="77"/>
    </location>
</feature>
<gene>
    <name evidence="2" type="ORF">PHISCL_02797</name>
</gene>
<feature type="compositionally biased region" description="Polar residues" evidence="1">
    <location>
        <begin position="389"/>
        <end position="402"/>
    </location>
</feature>
<keyword evidence="3" id="KW-1185">Reference proteome</keyword>
<accession>A0A3A2ZRA3</accession>
<dbReference type="Proteomes" id="UP000266188">
    <property type="component" value="Unassembled WGS sequence"/>
</dbReference>
<comment type="caution">
    <text evidence="2">The sequence shown here is derived from an EMBL/GenBank/DDBJ whole genome shotgun (WGS) entry which is preliminary data.</text>
</comment>
<evidence type="ECO:0000256" key="1">
    <source>
        <dbReference type="SAM" id="MobiDB-lite"/>
    </source>
</evidence>
<protein>
    <submittedName>
        <fullName evidence="2">Uncharacterized protein</fullName>
    </submittedName>
</protein>
<feature type="compositionally biased region" description="Low complexity" evidence="1">
    <location>
        <begin position="157"/>
        <end position="174"/>
    </location>
</feature>
<sequence length="657" mass="72527">MLACHTPTDHYGCGWSGHELSHGTGNLPSYHEVSHNPITQRDYSPPRKAWTRSQSHSPPSSISSSTARPEQSEYTTLRSRRLAAEHTPLSISPFRSVQRMKRPFQLRLPASPKSPTATEEKESRASPRSMGLRSWRSDQNLMATSLDAFGILPSPPLSDSRLSKTSPSSPCSPSVGRFPSADNSETSEGCDSKQEDEPCDPLDPKQEDTLVEEDQTPCESINVHMVHSSLVNRETNESHSRVSSNAEHTTTATATQPTASEKETVPDSSTEEQRARAGTESSDTSWLPSNLSYCETWLQGVPVEMMDAGGLNSKDEFANRRKFQIIQKSPPPSVESFDVMASNEPVRFAVASKAKPKLVDISPRPQSVMSNSTRSPSLKDKHPVPCTPDQRQQEVSAFSPDTPSERVDSGYVARNSYTSRDGDYVDDGYCTETSSMSLGSANSTVIGQKSSKSNDSPCLQSEETINAITTPLQKPNSPPRVSSTMSEREQLEKWWDHEWTLDQLDHSVRDFPRNMLRLTSPVIMFLRQSNEKALIRPFRKIFPLVSESLLDCLCAALIAHNYIVSLSPNRGSTTSRHNSNLSGLEIIPEKASATLGIQSFHGPPAHFREKILSTRGAELQKDLGMIVDYLLFAICGRSDDTLKSAVLVLIQVLEAKI</sequence>
<feature type="compositionally biased region" description="Basic and acidic residues" evidence="1">
    <location>
        <begin position="190"/>
        <end position="208"/>
    </location>
</feature>
<feature type="compositionally biased region" description="Low complexity" evidence="1">
    <location>
        <begin position="53"/>
        <end position="65"/>
    </location>
</feature>
<dbReference type="AlphaFoldDB" id="A0A3A2ZRA3"/>
<dbReference type="OrthoDB" id="4219928at2759"/>
<dbReference type="EMBL" id="MVGC01000066">
    <property type="protein sequence ID" value="RJE24843.1"/>
    <property type="molecule type" value="Genomic_DNA"/>
</dbReference>
<feature type="region of interest" description="Disordered" evidence="1">
    <location>
        <begin position="26"/>
        <end position="285"/>
    </location>
</feature>
<proteinExistence type="predicted"/>
<feature type="compositionally biased region" description="Polar residues" evidence="1">
    <location>
        <begin position="364"/>
        <end position="376"/>
    </location>
</feature>
<organism evidence="2 3">
    <name type="scientific">Aspergillus sclerotialis</name>
    <dbReference type="NCBI Taxonomy" id="2070753"/>
    <lineage>
        <taxon>Eukaryota</taxon>
        <taxon>Fungi</taxon>
        <taxon>Dikarya</taxon>
        <taxon>Ascomycota</taxon>
        <taxon>Pezizomycotina</taxon>
        <taxon>Eurotiomycetes</taxon>
        <taxon>Eurotiomycetidae</taxon>
        <taxon>Eurotiales</taxon>
        <taxon>Aspergillaceae</taxon>
        <taxon>Aspergillus</taxon>
        <taxon>Aspergillus subgen. Polypaecilum</taxon>
    </lineage>
</organism>
<feature type="compositionally biased region" description="Low complexity" evidence="1">
    <location>
        <begin position="249"/>
        <end position="259"/>
    </location>
</feature>
<name>A0A3A2ZRA3_9EURO</name>